<keyword evidence="2" id="KW-1185">Reference proteome</keyword>
<protein>
    <recommendedName>
        <fullName evidence="3">Gliding motility-associated protein GldM C-terminal domain-containing protein</fullName>
    </recommendedName>
</protein>
<proteinExistence type="predicted"/>
<accession>A0ABQ3HZJ8</accession>
<dbReference type="Proteomes" id="UP000658258">
    <property type="component" value="Unassembled WGS sequence"/>
</dbReference>
<reference evidence="2" key="1">
    <citation type="journal article" date="2019" name="Int. J. Syst. Evol. Microbiol.">
        <title>The Global Catalogue of Microorganisms (GCM) 10K type strain sequencing project: providing services to taxonomists for standard genome sequencing and annotation.</title>
        <authorList>
            <consortium name="The Broad Institute Genomics Platform"/>
            <consortium name="The Broad Institute Genome Sequencing Center for Infectious Disease"/>
            <person name="Wu L."/>
            <person name="Ma J."/>
        </authorList>
    </citation>
    <scope>NUCLEOTIDE SEQUENCE [LARGE SCALE GENOMIC DNA]</scope>
    <source>
        <strain evidence="2">CGMCC 1.15111</strain>
    </source>
</reference>
<comment type="caution">
    <text evidence="1">The sequence shown here is derived from an EMBL/GenBank/DDBJ whole genome shotgun (WGS) entry which is preliminary data.</text>
</comment>
<organism evidence="1 2">
    <name type="scientific">Roseivirga thermotolerans</name>
    <dbReference type="NCBI Taxonomy" id="1758176"/>
    <lineage>
        <taxon>Bacteria</taxon>
        <taxon>Pseudomonadati</taxon>
        <taxon>Bacteroidota</taxon>
        <taxon>Cytophagia</taxon>
        <taxon>Cytophagales</taxon>
        <taxon>Roseivirgaceae</taxon>
        <taxon>Roseivirga</taxon>
    </lineage>
</organism>
<name>A0ABQ3HZJ8_9BACT</name>
<evidence type="ECO:0000313" key="1">
    <source>
        <dbReference type="EMBL" id="GHE50811.1"/>
    </source>
</evidence>
<evidence type="ECO:0000313" key="2">
    <source>
        <dbReference type="Proteomes" id="UP000658258"/>
    </source>
</evidence>
<evidence type="ECO:0008006" key="3">
    <source>
        <dbReference type="Google" id="ProtNLM"/>
    </source>
</evidence>
<dbReference type="RefSeq" id="WP_189628230.1">
    <property type="nucleotide sequence ID" value="NZ_BNAG01000001.1"/>
</dbReference>
<dbReference type="EMBL" id="BNAG01000001">
    <property type="protein sequence ID" value="GHE50811.1"/>
    <property type="molecule type" value="Genomic_DNA"/>
</dbReference>
<sequence length="239" mass="27736">MNKLSSIFLLFVVVGCTFSQPEENSLRIIELKNEIDQRNKIIDSLELEIERHDLSYSKEIGSQYSSNEEVLWYAFKPNTEHNIVKLSNGESINIDEIELSDSVDTKYRFDHAAIISQIKDLRLDNLLSNFVETRDIYHESDKYGPMADNLTYYVRVLVVCEEPGLPIETENCTSNIYILVEPTELGFENNLFRISRLYRAKIKKLEDSKDGIILTLEHSKFPPKDLKVLIKPQLVKFIK</sequence>
<dbReference type="PROSITE" id="PS51257">
    <property type="entry name" value="PROKAR_LIPOPROTEIN"/>
    <property type="match status" value="1"/>
</dbReference>
<gene>
    <name evidence="1" type="ORF">GCM10011340_01000</name>
</gene>